<proteinExistence type="inferred from homology"/>
<evidence type="ECO:0000256" key="6">
    <source>
        <dbReference type="ARBA" id="ARBA00022917"/>
    </source>
</evidence>
<accession>A0ABV3XYL4</accession>
<sequence>MNLFTDIRALVIDSLAAMQAEGALPEGLDFANVAVEPPRDAAHGDMATNAAMVLAKPAKAKPREIAEALAGRLADDDRIEIAEVAGPGFINLRLAPAVWQGVIDLVLADGAGFGRSAMGRGEKVNVEYVSANPTGPLHVGHTRGAVFGDALASLLDYAGYDVTREYYINDGGAQVDVLARSVYLRYLEAHGESVAFEDGTYPGEYLITVGEALAAEVGTAYVDQPEDVWLAEVRAYATDKMMGLIRDDLKALGVEMDVFFSEKSLYGTGRIEAAIEALRARGLIYVGVLEPPKGKTPEDWEPREQTLFKSTEHGDDVDRPIMKSDGAWTYFAPDIAYHYDKIERGFDQLIDVFGADHGGYVKRMKAAVAALSDARVPLDIKLTQLVKLYKNGEPFKMSKRAGTFVTLRDVVEQVGPDVTRFVMLTRKNDAPLDFDFDKVLEQSRDNPVFYVQYAHARVCSVLRKAAEAGIAVDDLTLAAADLSRLDHEAELSVAKKLAEWPRLVEIAARTHEPHRVAFYLYELASEFHALWNRGNDTPALRFVQEDDPALSQSKIALARAVAVVISAGLGILGVTPVQEMR</sequence>
<dbReference type="EMBL" id="JBEHHI010000002">
    <property type="protein sequence ID" value="MEX5729388.1"/>
    <property type="molecule type" value="Genomic_DNA"/>
</dbReference>
<dbReference type="Pfam" id="PF05746">
    <property type="entry name" value="DALR_1"/>
    <property type="match status" value="1"/>
</dbReference>
<keyword evidence="11" id="KW-1133">Transmembrane helix</keyword>
<evidence type="ECO:0000256" key="1">
    <source>
        <dbReference type="ARBA" id="ARBA00005594"/>
    </source>
</evidence>
<evidence type="ECO:0000256" key="10">
    <source>
        <dbReference type="RuleBase" id="RU363038"/>
    </source>
</evidence>
<keyword evidence="3 9" id="KW-0436">Ligase</keyword>
<dbReference type="InterPro" id="IPR035684">
    <property type="entry name" value="ArgRS_core"/>
</dbReference>
<dbReference type="InterPro" id="IPR008909">
    <property type="entry name" value="DALR_anticod-bd"/>
</dbReference>
<feature type="domain" description="Arginyl tRNA synthetase N-terminal" evidence="13">
    <location>
        <begin position="5"/>
        <end position="94"/>
    </location>
</feature>
<dbReference type="PRINTS" id="PR01038">
    <property type="entry name" value="TRNASYNTHARG"/>
</dbReference>
<dbReference type="RefSeq" id="WP_125404852.1">
    <property type="nucleotide sequence ID" value="NZ_JBEHHI010000002.1"/>
</dbReference>
<dbReference type="InterPro" id="IPR009080">
    <property type="entry name" value="tRNAsynth_Ia_anticodon-bd"/>
</dbReference>
<keyword evidence="15" id="KW-1185">Reference proteome</keyword>
<dbReference type="Proteomes" id="UP001560019">
    <property type="component" value="Unassembled WGS sequence"/>
</dbReference>
<evidence type="ECO:0000256" key="3">
    <source>
        <dbReference type="ARBA" id="ARBA00022598"/>
    </source>
</evidence>
<dbReference type="Gene3D" id="3.40.50.620">
    <property type="entry name" value="HUPs"/>
    <property type="match status" value="1"/>
</dbReference>
<dbReference type="PANTHER" id="PTHR11956:SF5">
    <property type="entry name" value="ARGININE--TRNA LIGASE, CYTOPLASMIC"/>
    <property type="match status" value="1"/>
</dbReference>
<comment type="subunit">
    <text evidence="9">Monomer.</text>
</comment>
<feature type="short sequence motif" description="'HIGH' region" evidence="9">
    <location>
        <begin position="131"/>
        <end position="141"/>
    </location>
</feature>
<evidence type="ECO:0000313" key="14">
    <source>
        <dbReference type="EMBL" id="MEX5729388.1"/>
    </source>
</evidence>
<keyword evidence="7 9" id="KW-0030">Aminoacyl-tRNA synthetase</keyword>
<dbReference type="InterPro" id="IPR005148">
    <property type="entry name" value="Arg-tRNA-synth_N"/>
</dbReference>
<dbReference type="SMART" id="SM00836">
    <property type="entry name" value="DALR_1"/>
    <property type="match status" value="1"/>
</dbReference>
<dbReference type="Pfam" id="PF03485">
    <property type="entry name" value="Arg_tRNA_synt_N"/>
    <property type="match status" value="1"/>
</dbReference>
<dbReference type="PANTHER" id="PTHR11956">
    <property type="entry name" value="ARGINYL-TRNA SYNTHETASE"/>
    <property type="match status" value="1"/>
</dbReference>
<keyword evidence="2 9" id="KW-0963">Cytoplasm</keyword>
<comment type="similarity">
    <text evidence="1 9 10">Belongs to the class-I aminoacyl-tRNA synthetase family.</text>
</comment>
<protein>
    <recommendedName>
        <fullName evidence="9">Arginine--tRNA ligase</fullName>
        <ecNumber evidence="9">6.1.1.19</ecNumber>
    </recommendedName>
    <alternativeName>
        <fullName evidence="9">Arginyl-tRNA synthetase</fullName>
        <shortName evidence="9">ArgRS</shortName>
    </alternativeName>
</protein>
<keyword evidence="11" id="KW-0812">Transmembrane</keyword>
<evidence type="ECO:0000256" key="9">
    <source>
        <dbReference type="HAMAP-Rule" id="MF_00123"/>
    </source>
</evidence>
<dbReference type="PROSITE" id="PS00178">
    <property type="entry name" value="AA_TRNA_LIGASE_I"/>
    <property type="match status" value="1"/>
</dbReference>
<feature type="transmembrane region" description="Helical" evidence="11">
    <location>
        <begin position="556"/>
        <end position="577"/>
    </location>
</feature>
<keyword evidence="6 9" id="KW-0648">Protein biosynthesis</keyword>
<evidence type="ECO:0000256" key="7">
    <source>
        <dbReference type="ARBA" id="ARBA00023146"/>
    </source>
</evidence>
<evidence type="ECO:0000256" key="4">
    <source>
        <dbReference type="ARBA" id="ARBA00022741"/>
    </source>
</evidence>
<dbReference type="EC" id="6.1.1.19" evidence="9"/>
<dbReference type="Gene3D" id="1.10.730.10">
    <property type="entry name" value="Isoleucyl-tRNA Synthetase, Domain 1"/>
    <property type="match status" value="1"/>
</dbReference>
<reference evidence="14 15" key="1">
    <citation type="submission" date="2024-06" db="EMBL/GenBank/DDBJ databases">
        <title>Genome of Rhodovulum iodosum, a marine photoferrotroph.</title>
        <authorList>
            <person name="Bianchini G."/>
            <person name="Nikeleit V."/>
            <person name="Kappler A."/>
            <person name="Bryce C."/>
            <person name="Sanchez-Baracaldo P."/>
        </authorList>
    </citation>
    <scope>NUCLEOTIDE SEQUENCE [LARGE SCALE GENOMIC DNA]</scope>
    <source>
        <strain evidence="14 15">UT/N1</strain>
    </source>
</reference>
<organism evidence="14 15">
    <name type="scientific">Rhodovulum iodosum</name>
    <dbReference type="NCBI Taxonomy" id="68291"/>
    <lineage>
        <taxon>Bacteria</taxon>
        <taxon>Pseudomonadati</taxon>
        <taxon>Pseudomonadota</taxon>
        <taxon>Alphaproteobacteria</taxon>
        <taxon>Rhodobacterales</taxon>
        <taxon>Paracoccaceae</taxon>
        <taxon>Rhodovulum</taxon>
    </lineage>
</organism>
<keyword evidence="11" id="KW-0472">Membrane</keyword>
<evidence type="ECO:0000256" key="8">
    <source>
        <dbReference type="ARBA" id="ARBA00049339"/>
    </source>
</evidence>
<dbReference type="SUPFAM" id="SSF47323">
    <property type="entry name" value="Anticodon-binding domain of a subclass of class I aminoacyl-tRNA synthetases"/>
    <property type="match status" value="1"/>
</dbReference>
<dbReference type="SUPFAM" id="SSF52374">
    <property type="entry name" value="Nucleotidylyl transferase"/>
    <property type="match status" value="1"/>
</dbReference>
<evidence type="ECO:0000259" key="13">
    <source>
        <dbReference type="SMART" id="SM01016"/>
    </source>
</evidence>
<evidence type="ECO:0000259" key="12">
    <source>
        <dbReference type="SMART" id="SM00836"/>
    </source>
</evidence>
<dbReference type="SMART" id="SM01016">
    <property type="entry name" value="Arg_tRNA_synt_N"/>
    <property type="match status" value="1"/>
</dbReference>
<evidence type="ECO:0000313" key="15">
    <source>
        <dbReference type="Proteomes" id="UP001560019"/>
    </source>
</evidence>
<gene>
    <name evidence="9" type="primary">argS</name>
    <name evidence="14" type="ORF">Ga0609869_002741</name>
</gene>
<feature type="domain" description="DALR anticodon binding" evidence="12">
    <location>
        <begin position="451"/>
        <end position="580"/>
    </location>
</feature>
<dbReference type="InterPro" id="IPR001278">
    <property type="entry name" value="Arg-tRNA-ligase"/>
</dbReference>
<dbReference type="CDD" id="cd00671">
    <property type="entry name" value="ArgRS_core"/>
    <property type="match status" value="1"/>
</dbReference>
<comment type="caution">
    <text evidence="14">The sequence shown here is derived from an EMBL/GenBank/DDBJ whole genome shotgun (WGS) entry which is preliminary data.</text>
</comment>
<dbReference type="InterPro" id="IPR014729">
    <property type="entry name" value="Rossmann-like_a/b/a_fold"/>
</dbReference>
<evidence type="ECO:0000256" key="2">
    <source>
        <dbReference type="ARBA" id="ARBA00022490"/>
    </source>
</evidence>
<dbReference type="Pfam" id="PF00750">
    <property type="entry name" value="tRNA-synt_1d"/>
    <property type="match status" value="1"/>
</dbReference>
<dbReference type="NCBIfam" id="TIGR00456">
    <property type="entry name" value="argS"/>
    <property type="match status" value="1"/>
</dbReference>
<comment type="catalytic activity">
    <reaction evidence="8 9">
        <text>tRNA(Arg) + L-arginine + ATP = L-arginyl-tRNA(Arg) + AMP + diphosphate</text>
        <dbReference type="Rhea" id="RHEA:20301"/>
        <dbReference type="Rhea" id="RHEA-COMP:9658"/>
        <dbReference type="Rhea" id="RHEA-COMP:9673"/>
        <dbReference type="ChEBI" id="CHEBI:30616"/>
        <dbReference type="ChEBI" id="CHEBI:32682"/>
        <dbReference type="ChEBI" id="CHEBI:33019"/>
        <dbReference type="ChEBI" id="CHEBI:78442"/>
        <dbReference type="ChEBI" id="CHEBI:78513"/>
        <dbReference type="ChEBI" id="CHEBI:456215"/>
        <dbReference type="EC" id="6.1.1.19"/>
    </reaction>
</comment>
<dbReference type="SUPFAM" id="SSF55190">
    <property type="entry name" value="Arginyl-tRNA synthetase (ArgRS), N-terminal 'additional' domain"/>
    <property type="match status" value="1"/>
</dbReference>
<dbReference type="Gene3D" id="3.30.1360.70">
    <property type="entry name" value="Arginyl tRNA synthetase N-terminal domain"/>
    <property type="match status" value="1"/>
</dbReference>
<evidence type="ECO:0000256" key="5">
    <source>
        <dbReference type="ARBA" id="ARBA00022840"/>
    </source>
</evidence>
<evidence type="ECO:0000256" key="11">
    <source>
        <dbReference type="SAM" id="Phobius"/>
    </source>
</evidence>
<keyword evidence="4 9" id="KW-0547">Nucleotide-binding</keyword>
<name>A0ABV3XYL4_9RHOB</name>
<dbReference type="HAMAP" id="MF_00123">
    <property type="entry name" value="Arg_tRNA_synth"/>
    <property type="match status" value="1"/>
</dbReference>
<keyword evidence="5 9" id="KW-0067">ATP-binding</keyword>
<dbReference type="InterPro" id="IPR036695">
    <property type="entry name" value="Arg-tRNA-synth_N_sf"/>
</dbReference>
<comment type="subcellular location">
    <subcellularLocation>
        <location evidence="9">Cytoplasm</location>
    </subcellularLocation>
</comment>
<dbReference type="InterPro" id="IPR001412">
    <property type="entry name" value="aa-tRNA-synth_I_CS"/>
</dbReference>